<evidence type="ECO:0000256" key="8">
    <source>
        <dbReference type="ARBA" id="ARBA00022884"/>
    </source>
</evidence>
<dbReference type="AlphaFoldDB" id="A0A485L567"/>
<evidence type="ECO:0000256" key="2">
    <source>
        <dbReference type="ARBA" id="ARBA00004123"/>
    </source>
</evidence>
<dbReference type="PANTHER" id="PTHR13403">
    <property type="entry name" value="SNURPORTIN1 RNUT1 PROTEIN RNA, U TRANSPORTER 1"/>
    <property type="match status" value="1"/>
</dbReference>
<dbReference type="Pfam" id="PF21974">
    <property type="entry name" value="SPN1_m3Gcap_bd"/>
    <property type="match status" value="1"/>
</dbReference>
<dbReference type="EMBL" id="VJMH01005771">
    <property type="protein sequence ID" value="KAF0693079.1"/>
    <property type="molecule type" value="Genomic_DNA"/>
</dbReference>
<dbReference type="GO" id="GO:0061015">
    <property type="term" value="P:snRNA import into nucleus"/>
    <property type="evidence" value="ECO:0007669"/>
    <property type="project" value="InterPro"/>
</dbReference>
<keyword evidence="9" id="KW-0539">Nucleus</keyword>
<dbReference type="GO" id="GO:0005634">
    <property type="term" value="C:nucleus"/>
    <property type="evidence" value="ECO:0007669"/>
    <property type="project" value="UniProtKB-SubCell"/>
</dbReference>
<feature type="compositionally biased region" description="Basic and acidic residues" evidence="10">
    <location>
        <begin position="103"/>
        <end position="123"/>
    </location>
</feature>
<dbReference type="GO" id="GO:0003723">
    <property type="term" value="F:RNA binding"/>
    <property type="evidence" value="ECO:0007669"/>
    <property type="project" value="UniProtKB-KW"/>
</dbReference>
<dbReference type="InterPro" id="IPR017336">
    <property type="entry name" value="Snurportin-1"/>
</dbReference>
<evidence type="ECO:0000313" key="13">
    <source>
        <dbReference type="EMBL" id="VFT92694.1"/>
    </source>
</evidence>
<evidence type="ECO:0000256" key="5">
    <source>
        <dbReference type="ARBA" id="ARBA00016034"/>
    </source>
</evidence>
<comment type="function">
    <text evidence="1">Functions as an U snRNP-specific nuclear import adapter. Involved in the trimethylguanosine (m3G)-cap-dependent nuclear import of U snRNPs. Binds specifically to the terminal m3G-cap U snRNAs.</text>
</comment>
<feature type="domain" description="Snurportin-1 m3G cap-binding" evidence="11">
    <location>
        <begin position="180"/>
        <end position="363"/>
    </location>
</feature>
<dbReference type="OrthoDB" id="10003593at2759"/>
<evidence type="ECO:0000256" key="1">
    <source>
        <dbReference type="ARBA" id="ARBA00003975"/>
    </source>
</evidence>
<evidence type="ECO:0000313" key="14">
    <source>
        <dbReference type="Proteomes" id="UP000332933"/>
    </source>
</evidence>
<gene>
    <name evidence="13" type="primary">Aste57867_15908</name>
    <name evidence="12" type="ORF">As57867_015852</name>
    <name evidence="13" type="ORF">ASTE57867_15908</name>
</gene>
<keyword evidence="14" id="KW-1185">Reference proteome</keyword>
<reference evidence="12" key="2">
    <citation type="submission" date="2019-06" db="EMBL/GenBank/DDBJ databases">
        <title>Genomics analysis of Aphanomyces spp. identifies a new class of oomycete effector associated with host adaptation.</title>
        <authorList>
            <person name="Gaulin E."/>
        </authorList>
    </citation>
    <scope>NUCLEOTIDE SEQUENCE</scope>
    <source>
        <strain evidence="12">CBS 578.67</strain>
    </source>
</reference>
<evidence type="ECO:0000256" key="10">
    <source>
        <dbReference type="SAM" id="MobiDB-lite"/>
    </source>
</evidence>
<feature type="compositionally biased region" description="Polar residues" evidence="10">
    <location>
        <begin position="69"/>
        <end position="87"/>
    </location>
</feature>
<comment type="similarity">
    <text evidence="4">Belongs to the snurportin family.</text>
</comment>
<sequence>MVRGMVESARDNALCGKRHNHFAMEVYHGGLADCRVPKNSADVERRGASSAPVDFRNDNETLRINLPRTDTLSPTLNKPSSTGMSTSIRREAWKRLGLSSDQSQEKRRKDAMERQKQARRDMTMHVRSLALPSVENELEDLTAAMDGTDMDISTSAAASKSRKKTREDRVKSRRDHFSNQLMHPEWMVDVPSDLNGTKKGGANGEGWYVLPRPDGKRCLVVSSSGTTIARTSSGSILKKFPSSLPCGSRKTNIGQDQYCVLDCIFHEADDTFYVLDVMCWKGYLLYDCTAEFRFYWLHDKLSETTVDKVSAANPCRFQPIPYYECDVQGLQMAYDMTFPFTKDGLLFYCKAGLYTVGLSPLVLLWRDRHTSLYDNSLSLVMRVQDDLACVTLDNIVLHTLAPAFAAHEEITPGDLLRFDVASVQWRARDDSTDVSVQVTGLTFQKRCSAQRGLADSWTKLAHVHQASCSMTQLLLVAAAADDDDTTMTDDDDGAQ</sequence>
<evidence type="ECO:0000259" key="11">
    <source>
        <dbReference type="Pfam" id="PF21974"/>
    </source>
</evidence>
<organism evidence="13 14">
    <name type="scientific">Aphanomyces stellatus</name>
    <dbReference type="NCBI Taxonomy" id="120398"/>
    <lineage>
        <taxon>Eukaryota</taxon>
        <taxon>Sar</taxon>
        <taxon>Stramenopiles</taxon>
        <taxon>Oomycota</taxon>
        <taxon>Saprolegniomycetes</taxon>
        <taxon>Saprolegniales</taxon>
        <taxon>Verrucalvaceae</taxon>
        <taxon>Aphanomyces</taxon>
    </lineage>
</organism>
<dbReference type="CDD" id="cd09232">
    <property type="entry name" value="Snurportin-1_C"/>
    <property type="match status" value="1"/>
</dbReference>
<evidence type="ECO:0000256" key="7">
    <source>
        <dbReference type="ARBA" id="ARBA00022490"/>
    </source>
</evidence>
<dbReference type="InterPro" id="IPR047857">
    <property type="entry name" value="Snurportin1_C"/>
</dbReference>
<evidence type="ECO:0000256" key="3">
    <source>
        <dbReference type="ARBA" id="ARBA00004496"/>
    </source>
</evidence>
<proteinExistence type="inferred from homology"/>
<dbReference type="GO" id="GO:0005737">
    <property type="term" value="C:cytoplasm"/>
    <property type="evidence" value="ECO:0007669"/>
    <property type="project" value="UniProtKB-SubCell"/>
</dbReference>
<feature type="region of interest" description="Disordered" evidence="10">
    <location>
        <begin position="69"/>
        <end position="123"/>
    </location>
</feature>
<evidence type="ECO:0000256" key="9">
    <source>
        <dbReference type="ARBA" id="ARBA00023242"/>
    </source>
</evidence>
<keyword evidence="6" id="KW-0813">Transport</keyword>
<dbReference type="Proteomes" id="UP000332933">
    <property type="component" value="Unassembled WGS sequence"/>
</dbReference>
<keyword evidence="8" id="KW-0694">RNA-binding</keyword>
<accession>A0A485L567</accession>
<name>A0A485L567_9STRA</name>
<evidence type="ECO:0000256" key="4">
    <source>
        <dbReference type="ARBA" id="ARBA00007540"/>
    </source>
</evidence>
<protein>
    <recommendedName>
        <fullName evidence="5">Snurportin-1</fullName>
    </recommendedName>
</protein>
<feature type="region of interest" description="Disordered" evidence="10">
    <location>
        <begin position="146"/>
        <end position="175"/>
    </location>
</feature>
<dbReference type="EMBL" id="CAADRA010005792">
    <property type="protein sequence ID" value="VFT92694.1"/>
    <property type="molecule type" value="Genomic_DNA"/>
</dbReference>
<dbReference type="SUPFAM" id="SSF56091">
    <property type="entry name" value="DNA ligase/mRNA capping enzyme, catalytic domain"/>
    <property type="match status" value="1"/>
</dbReference>
<reference evidence="13 14" key="1">
    <citation type="submission" date="2019-03" db="EMBL/GenBank/DDBJ databases">
        <authorList>
            <person name="Gaulin E."/>
            <person name="Dumas B."/>
        </authorList>
    </citation>
    <scope>NUCLEOTIDE SEQUENCE [LARGE SCALE GENOMIC DNA]</scope>
    <source>
        <strain evidence="13">CBS 568.67</strain>
    </source>
</reference>
<keyword evidence="7" id="KW-0963">Cytoplasm</keyword>
<comment type="subcellular location">
    <subcellularLocation>
        <location evidence="3">Cytoplasm</location>
    </subcellularLocation>
    <subcellularLocation>
        <location evidence="2">Nucleus</location>
    </subcellularLocation>
</comment>
<evidence type="ECO:0000256" key="6">
    <source>
        <dbReference type="ARBA" id="ARBA00022448"/>
    </source>
</evidence>
<evidence type="ECO:0000313" key="12">
    <source>
        <dbReference type="EMBL" id="KAF0693079.1"/>
    </source>
</evidence>
<dbReference type="Gene3D" id="3.30.470.30">
    <property type="entry name" value="DNA ligase/mRNA capping enzyme"/>
    <property type="match status" value="1"/>
</dbReference>
<dbReference type="PANTHER" id="PTHR13403:SF6">
    <property type="entry name" value="SNURPORTIN-1"/>
    <property type="match status" value="1"/>
</dbReference>